<dbReference type="PROSITE" id="PS50928">
    <property type="entry name" value="ABC_TM1"/>
    <property type="match status" value="1"/>
</dbReference>
<keyword evidence="3" id="KW-1003">Cell membrane</keyword>
<proteinExistence type="inferred from homology"/>
<keyword evidence="2 7" id="KW-0813">Transport</keyword>
<comment type="subcellular location">
    <subcellularLocation>
        <location evidence="1 7">Cell membrane</location>
        <topology evidence="1 7">Multi-pass membrane protein</topology>
    </subcellularLocation>
</comment>
<dbReference type="Gene3D" id="1.10.3720.10">
    <property type="entry name" value="MetI-like"/>
    <property type="match status" value="1"/>
</dbReference>
<evidence type="ECO:0000313" key="9">
    <source>
        <dbReference type="EMBL" id="KLL10355.1"/>
    </source>
</evidence>
<feature type="transmembrane region" description="Helical" evidence="7">
    <location>
        <begin position="86"/>
        <end position="109"/>
    </location>
</feature>
<keyword evidence="4 7" id="KW-0812">Transmembrane</keyword>
<evidence type="ECO:0000259" key="8">
    <source>
        <dbReference type="PROSITE" id="PS50928"/>
    </source>
</evidence>
<feature type="transmembrane region" description="Helical" evidence="7">
    <location>
        <begin position="20"/>
        <end position="42"/>
    </location>
</feature>
<organism evidence="9 10">
    <name type="scientific">Protofrankia coriariae</name>
    <dbReference type="NCBI Taxonomy" id="1562887"/>
    <lineage>
        <taxon>Bacteria</taxon>
        <taxon>Bacillati</taxon>
        <taxon>Actinomycetota</taxon>
        <taxon>Actinomycetes</taxon>
        <taxon>Frankiales</taxon>
        <taxon>Frankiaceae</taxon>
        <taxon>Protofrankia</taxon>
    </lineage>
</organism>
<feature type="transmembrane region" description="Helical" evidence="7">
    <location>
        <begin position="121"/>
        <end position="140"/>
    </location>
</feature>
<comment type="similarity">
    <text evidence="7">Belongs to the binding-protein-dependent transport system permease family.</text>
</comment>
<keyword evidence="5 7" id="KW-1133">Transmembrane helix</keyword>
<dbReference type="InterPro" id="IPR000515">
    <property type="entry name" value="MetI-like"/>
</dbReference>
<dbReference type="SUPFAM" id="SSF161098">
    <property type="entry name" value="MetI-like"/>
    <property type="match status" value="1"/>
</dbReference>
<evidence type="ECO:0000256" key="6">
    <source>
        <dbReference type="ARBA" id="ARBA00023136"/>
    </source>
</evidence>
<feature type="transmembrane region" description="Helical" evidence="7">
    <location>
        <begin position="248"/>
        <end position="271"/>
    </location>
</feature>
<name>A0ABR5F106_9ACTN</name>
<keyword evidence="10" id="KW-1185">Reference proteome</keyword>
<dbReference type="PANTHER" id="PTHR43386">
    <property type="entry name" value="OLIGOPEPTIDE TRANSPORT SYSTEM PERMEASE PROTEIN APPC"/>
    <property type="match status" value="1"/>
</dbReference>
<dbReference type="PANTHER" id="PTHR43386:SF25">
    <property type="entry name" value="PEPTIDE ABC TRANSPORTER PERMEASE PROTEIN"/>
    <property type="match status" value="1"/>
</dbReference>
<dbReference type="InterPro" id="IPR050366">
    <property type="entry name" value="BP-dependent_transpt_permease"/>
</dbReference>
<comment type="caution">
    <text evidence="9">The sequence shown here is derived from an EMBL/GenBank/DDBJ whole genome shotgun (WGS) entry which is preliminary data.</text>
</comment>
<evidence type="ECO:0000256" key="2">
    <source>
        <dbReference type="ARBA" id="ARBA00022448"/>
    </source>
</evidence>
<sequence>MTAAGRAANRSRRRRRLSRVGVALAGALLVLLALVAIAPGLFTGRAPNETDLAQTMASPSGAHWFGTDQLGRDVFARVLHGARTSLLVGVGSTAFALLGGTVLGLAAALSGRVGDQVLMRFADVLLSLPSLLLALLAVTVLGTGTVNVMLAVAIAFVPGYARIVRAEALVVRRSGYVEAAVGLGLPRPVLVARHVLPNALGPLLVLGAVGFGTSVIYASGLSFLGLGAGPPSPEWGAMLSEGRSFLATAWWIGVFPGLAITVTVVAVNIVGRFAQRRFAGRTS</sequence>
<dbReference type="InterPro" id="IPR035906">
    <property type="entry name" value="MetI-like_sf"/>
</dbReference>
<dbReference type="Pfam" id="PF00528">
    <property type="entry name" value="BPD_transp_1"/>
    <property type="match status" value="1"/>
</dbReference>
<dbReference type="CDD" id="cd06261">
    <property type="entry name" value="TM_PBP2"/>
    <property type="match status" value="1"/>
</dbReference>
<dbReference type="EMBL" id="JWIO01000035">
    <property type="protein sequence ID" value="KLL10355.1"/>
    <property type="molecule type" value="Genomic_DNA"/>
</dbReference>
<evidence type="ECO:0000313" key="10">
    <source>
        <dbReference type="Proteomes" id="UP000035425"/>
    </source>
</evidence>
<keyword evidence="6 7" id="KW-0472">Membrane</keyword>
<evidence type="ECO:0000256" key="1">
    <source>
        <dbReference type="ARBA" id="ARBA00004651"/>
    </source>
</evidence>
<gene>
    <name evidence="9" type="ORF">FrCorBMG51_18725</name>
</gene>
<reference evidence="9 10" key="1">
    <citation type="submission" date="2014-12" db="EMBL/GenBank/DDBJ databases">
        <title>Frankia sp. BMG5.1 draft genome.</title>
        <authorList>
            <person name="Gtari M."/>
            <person name="Ghodhbane-Gtari F."/>
            <person name="Nouioui I."/>
            <person name="Ktari A."/>
            <person name="Hezbri K."/>
            <person name="Mimouni W."/>
            <person name="Sbissi I."/>
            <person name="Ayari A."/>
            <person name="Yamanaka T."/>
            <person name="Normand P."/>
            <person name="Tisa L.S."/>
            <person name="Boudabous A."/>
        </authorList>
    </citation>
    <scope>NUCLEOTIDE SEQUENCE [LARGE SCALE GENOMIC DNA]</scope>
    <source>
        <strain evidence="9 10">BMG5.1</strain>
    </source>
</reference>
<feature type="transmembrane region" description="Helical" evidence="7">
    <location>
        <begin position="203"/>
        <end position="228"/>
    </location>
</feature>
<evidence type="ECO:0000256" key="5">
    <source>
        <dbReference type="ARBA" id="ARBA00022989"/>
    </source>
</evidence>
<evidence type="ECO:0000256" key="4">
    <source>
        <dbReference type="ARBA" id="ARBA00022692"/>
    </source>
</evidence>
<feature type="domain" description="ABC transmembrane type-1" evidence="8">
    <location>
        <begin position="82"/>
        <end position="271"/>
    </location>
</feature>
<evidence type="ECO:0000256" key="3">
    <source>
        <dbReference type="ARBA" id="ARBA00022475"/>
    </source>
</evidence>
<protein>
    <submittedName>
        <fullName evidence="9">Peptide ABC transporter permease</fullName>
    </submittedName>
</protein>
<feature type="transmembrane region" description="Helical" evidence="7">
    <location>
        <begin position="146"/>
        <end position="164"/>
    </location>
</feature>
<accession>A0ABR5F106</accession>
<dbReference type="Proteomes" id="UP000035425">
    <property type="component" value="Unassembled WGS sequence"/>
</dbReference>
<evidence type="ECO:0000256" key="7">
    <source>
        <dbReference type="RuleBase" id="RU363032"/>
    </source>
</evidence>